<dbReference type="EMBL" id="VIUW01000001">
    <property type="protein sequence ID" value="TWD16876.1"/>
    <property type="molecule type" value="Genomic_DNA"/>
</dbReference>
<reference evidence="4 5" key="1">
    <citation type="submission" date="2019-06" db="EMBL/GenBank/DDBJ databases">
        <title>Sequencing the genomes of 1000 actinobacteria strains.</title>
        <authorList>
            <person name="Klenk H.-P."/>
        </authorList>
    </citation>
    <scope>NUCLEOTIDE SEQUENCE [LARGE SCALE GENOMIC DNA]</scope>
    <source>
        <strain evidence="4 5">DSM 18935</strain>
    </source>
</reference>
<dbReference type="Gene3D" id="3.40.50.1820">
    <property type="entry name" value="alpha/beta hydrolase"/>
    <property type="match status" value="1"/>
</dbReference>
<protein>
    <submittedName>
        <fullName evidence="4">Acetyl esterase/lipase</fullName>
    </submittedName>
</protein>
<dbReference type="PANTHER" id="PTHR48081">
    <property type="entry name" value="AB HYDROLASE SUPERFAMILY PROTEIN C4A8.06C"/>
    <property type="match status" value="1"/>
</dbReference>
<dbReference type="InterPro" id="IPR013094">
    <property type="entry name" value="AB_hydrolase_3"/>
</dbReference>
<evidence type="ECO:0000259" key="3">
    <source>
        <dbReference type="Pfam" id="PF07859"/>
    </source>
</evidence>
<dbReference type="Pfam" id="PF07859">
    <property type="entry name" value="Abhydrolase_3"/>
    <property type="match status" value="1"/>
</dbReference>
<organism evidence="4 5">
    <name type="scientific">Marihabitans asiaticum</name>
    <dbReference type="NCBI Taxonomy" id="415218"/>
    <lineage>
        <taxon>Bacteria</taxon>
        <taxon>Bacillati</taxon>
        <taxon>Actinomycetota</taxon>
        <taxon>Actinomycetes</taxon>
        <taxon>Micrococcales</taxon>
        <taxon>Intrasporangiaceae</taxon>
        <taxon>Marihabitans</taxon>
    </lineage>
</organism>
<accession>A0A560WH43</accession>
<evidence type="ECO:0000313" key="5">
    <source>
        <dbReference type="Proteomes" id="UP000315628"/>
    </source>
</evidence>
<comment type="caution">
    <text evidence="4">The sequence shown here is derived from an EMBL/GenBank/DDBJ whole genome shotgun (WGS) entry which is preliminary data.</text>
</comment>
<dbReference type="SUPFAM" id="SSF53474">
    <property type="entry name" value="alpha/beta-Hydrolases"/>
    <property type="match status" value="1"/>
</dbReference>
<proteinExistence type="inferred from homology"/>
<evidence type="ECO:0000256" key="1">
    <source>
        <dbReference type="ARBA" id="ARBA00010515"/>
    </source>
</evidence>
<dbReference type="PANTHER" id="PTHR48081:SF30">
    <property type="entry name" value="ACETYL-HYDROLASE LIPR-RELATED"/>
    <property type="match status" value="1"/>
</dbReference>
<dbReference type="InterPro" id="IPR029058">
    <property type="entry name" value="AB_hydrolase_fold"/>
</dbReference>
<sequence>MLRRDLPLPLTISPEAAQVAHQAENATHRWPLTPRITARLRASGLRSRRDAVHRLARTTGVDITASQISVDVDGVAVTSLVLTPSTPRWTDDGGADTPSPDLASAQPWVFWIHGGGFCWGSALDGAAVRLAADLGVPVVSVEYPLAPEHPYPAGLDGCLAAYRAHVRAWGPRVVLGGQSAGANLALGVLQRLRSEAGDDGPEPLGLIAATPFGDLAGRGDSYSANEGRDPVVRWGGQQERFAKAYRADTPATDPFVSPVHARWDAPAPPTLLTSGTRDLFLSDAVQIAAALRAAGGEVELRIWEGMWHAFENDASSPEARECLRLRADFGRAVLGLAGPA</sequence>
<evidence type="ECO:0000256" key="2">
    <source>
        <dbReference type="ARBA" id="ARBA00022801"/>
    </source>
</evidence>
<dbReference type="OrthoDB" id="9803828at2"/>
<keyword evidence="5" id="KW-1185">Reference proteome</keyword>
<dbReference type="Proteomes" id="UP000315628">
    <property type="component" value="Unassembled WGS sequence"/>
</dbReference>
<dbReference type="GO" id="GO:0004806">
    <property type="term" value="F:triacylglycerol lipase activity"/>
    <property type="evidence" value="ECO:0007669"/>
    <property type="project" value="TreeGrafter"/>
</dbReference>
<dbReference type="InterPro" id="IPR050300">
    <property type="entry name" value="GDXG_lipolytic_enzyme"/>
</dbReference>
<dbReference type="AlphaFoldDB" id="A0A560WH43"/>
<name>A0A560WH43_9MICO</name>
<evidence type="ECO:0000313" key="4">
    <source>
        <dbReference type="EMBL" id="TWD16876.1"/>
    </source>
</evidence>
<gene>
    <name evidence="4" type="ORF">FB557_0422</name>
</gene>
<keyword evidence="2" id="KW-0378">Hydrolase</keyword>
<dbReference type="RefSeq" id="WP_144855181.1">
    <property type="nucleotide sequence ID" value="NZ_BAAAYT010000002.1"/>
</dbReference>
<feature type="domain" description="Alpha/beta hydrolase fold-3" evidence="3">
    <location>
        <begin position="109"/>
        <end position="311"/>
    </location>
</feature>
<comment type="similarity">
    <text evidence="1">Belongs to the 'GDXG' lipolytic enzyme family.</text>
</comment>